<accession>W7YDA9</accession>
<dbReference type="Proteomes" id="UP000019402">
    <property type="component" value="Unassembled WGS sequence"/>
</dbReference>
<organism evidence="4 5">
    <name type="scientific">Saccharicrinis fermentans DSM 9555 = JCM 21142</name>
    <dbReference type="NCBI Taxonomy" id="869213"/>
    <lineage>
        <taxon>Bacteria</taxon>
        <taxon>Pseudomonadati</taxon>
        <taxon>Bacteroidota</taxon>
        <taxon>Bacteroidia</taxon>
        <taxon>Marinilabiliales</taxon>
        <taxon>Marinilabiliaceae</taxon>
        <taxon>Saccharicrinis</taxon>
    </lineage>
</organism>
<sequence>MNFLAHIYLSGDPGPLMIGNFIGDYVKGNQLERFSPEIQKGIRLHRMIDDFTDHHAIVKKSTARFKLVINVMLQW</sequence>
<dbReference type="GO" id="GO:0008770">
    <property type="term" value="F:[acyl-carrier-protein] phosphodiesterase activity"/>
    <property type="evidence" value="ECO:0007669"/>
    <property type="project" value="InterPro"/>
</dbReference>
<dbReference type="EMBL" id="BAMD01000009">
    <property type="protein sequence ID" value="GAF02466.1"/>
    <property type="molecule type" value="Genomic_DNA"/>
</dbReference>
<gene>
    <name evidence="4" type="ORF">JCM21142_31101</name>
</gene>
<keyword evidence="5" id="KW-1185">Reference proteome</keyword>
<evidence type="ECO:0000313" key="4">
    <source>
        <dbReference type="EMBL" id="GAF02466.1"/>
    </source>
</evidence>
<keyword evidence="2" id="KW-0378">Hydrolase</keyword>
<dbReference type="eggNOG" id="COG3124">
    <property type="taxonomic scope" value="Bacteria"/>
</dbReference>
<evidence type="ECO:0000256" key="1">
    <source>
        <dbReference type="ARBA" id="ARBA00022516"/>
    </source>
</evidence>
<evidence type="ECO:0000256" key="2">
    <source>
        <dbReference type="ARBA" id="ARBA00022801"/>
    </source>
</evidence>
<evidence type="ECO:0000313" key="5">
    <source>
        <dbReference type="Proteomes" id="UP000019402"/>
    </source>
</evidence>
<dbReference type="InterPro" id="IPR007431">
    <property type="entry name" value="ACP_PD"/>
</dbReference>
<evidence type="ECO:0000256" key="3">
    <source>
        <dbReference type="ARBA" id="ARBA00023098"/>
    </source>
</evidence>
<comment type="caution">
    <text evidence="4">The sequence shown here is derived from an EMBL/GenBank/DDBJ whole genome shotgun (WGS) entry which is preliminary data.</text>
</comment>
<proteinExistence type="predicted"/>
<dbReference type="AlphaFoldDB" id="W7YDA9"/>
<dbReference type="PANTHER" id="PTHR38764:SF1">
    <property type="entry name" value="ACYL CARRIER PROTEIN PHOSPHODIESTERASE"/>
    <property type="match status" value="1"/>
</dbReference>
<protein>
    <submittedName>
        <fullName evidence="4">Acyl carrier protein phosphodiesterase</fullName>
    </submittedName>
</protein>
<keyword evidence="1" id="KW-0444">Lipid biosynthesis</keyword>
<dbReference type="RefSeq" id="WP_152541698.1">
    <property type="nucleotide sequence ID" value="NZ_BAMD01000009.1"/>
</dbReference>
<keyword evidence="3" id="KW-0443">Lipid metabolism</keyword>
<dbReference type="OrthoDB" id="8442777at2"/>
<dbReference type="Pfam" id="PF04336">
    <property type="entry name" value="ACP_PD"/>
    <property type="match status" value="1"/>
</dbReference>
<dbReference type="PANTHER" id="PTHR38764">
    <property type="entry name" value="ACYL CARRIER PROTEIN PHOSPHODIESTERASE"/>
    <property type="match status" value="1"/>
</dbReference>
<reference evidence="4 5" key="1">
    <citation type="journal article" date="2014" name="Genome Announc.">
        <title>Draft Genome Sequence of Cytophaga fermentans JCM 21142T, a Facultative Anaerobe Isolated from Marine Mud.</title>
        <authorList>
            <person name="Starns D."/>
            <person name="Oshima K."/>
            <person name="Suda W."/>
            <person name="Iino T."/>
            <person name="Yuki M."/>
            <person name="Inoue J."/>
            <person name="Kitamura K."/>
            <person name="Iida T."/>
            <person name="Darby A."/>
            <person name="Hattori M."/>
            <person name="Ohkuma M."/>
        </authorList>
    </citation>
    <scope>NUCLEOTIDE SEQUENCE [LARGE SCALE GENOMIC DNA]</scope>
    <source>
        <strain evidence="4 5">JCM 21142</strain>
    </source>
</reference>
<name>W7YDA9_9BACT</name>
<dbReference type="GO" id="GO:0006633">
    <property type="term" value="P:fatty acid biosynthetic process"/>
    <property type="evidence" value="ECO:0007669"/>
    <property type="project" value="InterPro"/>
</dbReference>